<organism evidence="1">
    <name type="scientific">Timema genevievae</name>
    <name type="common">Walking stick</name>
    <dbReference type="NCBI Taxonomy" id="629358"/>
    <lineage>
        <taxon>Eukaryota</taxon>
        <taxon>Metazoa</taxon>
        <taxon>Ecdysozoa</taxon>
        <taxon>Arthropoda</taxon>
        <taxon>Hexapoda</taxon>
        <taxon>Insecta</taxon>
        <taxon>Pterygota</taxon>
        <taxon>Neoptera</taxon>
        <taxon>Polyneoptera</taxon>
        <taxon>Phasmatodea</taxon>
        <taxon>Timematodea</taxon>
        <taxon>Timematoidea</taxon>
        <taxon>Timematidae</taxon>
        <taxon>Timema</taxon>
    </lineage>
</organism>
<proteinExistence type="predicted"/>
<sequence length="294" mass="32670">MTGSLVFEYRSSVLKEKPPLVHPTDIRTSIFPSSADELNMTSALANYATEAGHCLLTGPEQVYRGCPVSSQRERQWRRAVTCPAGVTGSGKQRGGREGVCDVTVCCYYCEGRPVVPEKKQPLDDPPRPMVKIVKGIRLTIDYSSCEERSKFEFRPFALGDVFKHLANALVVLNPTAEDGEIEIRRRTDGQSRQTALAYVACVRVWFSSKYANRRDAPPRVYLSPGALPPRLVPQTGYLAPYNQPHAHTHTHTRTTYYLEGRPPNSGRFDLPVISSLDYRESSALDHAATEAGLT</sequence>
<protein>
    <submittedName>
        <fullName evidence="1">Uncharacterized protein</fullName>
    </submittedName>
</protein>
<name>A0A7R9JVH9_TIMGE</name>
<reference evidence="1" key="1">
    <citation type="submission" date="2020-11" db="EMBL/GenBank/DDBJ databases">
        <authorList>
            <person name="Tran Van P."/>
        </authorList>
    </citation>
    <scope>NUCLEOTIDE SEQUENCE</scope>
</reference>
<accession>A0A7R9JVH9</accession>
<gene>
    <name evidence="1" type="ORF">TGEB3V08_LOCUS4084</name>
</gene>
<dbReference type="AlphaFoldDB" id="A0A7R9JVH9"/>
<dbReference type="EMBL" id="OE840385">
    <property type="protein sequence ID" value="CAD7590247.1"/>
    <property type="molecule type" value="Genomic_DNA"/>
</dbReference>
<evidence type="ECO:0000313" key="1">
    <source>
        <dbReference type="EMBL" id="CAD7590247.1"/>
    </source>
</evidence>